<protein>
    <submittedName>
        <fullName evidence="1">DUF4338 domain-containing protein</fullName>
    </submittedName>
</protein>
<dbReference type="InterPro" id="IPR025639">
    <property type="entry name" value="DruA"/>
</dbReference>
<name>A0A7C5SXD5_9AQUI</name>
<dbReference type="EMBL" id="DSAC01000072">
    <property type="protein sequence ID" value="HHO74203.1"/>
    <property type="molecule type" value="Genomic_DNA"/>
</dbReference>
<evidence type="ECO:0000313" key="1">
    <source>
        <dbReference type="EMBL" id="HHO74203.1"/>
    </source>
</evidence>
<accession>A0A7C5SXD5</accession>
<organism evidence="1">
    <name type="scientific">Thermocrinis ruber</name>
    <dbReference type="NCBI Taxonomy" id="75906"/>
    <lineage>
        <taxon>Bacteria</taxon>
        <taxon>Pseudomonadati</taxon>
        <taxon>Aquificota</taxon>
        <taxon>Aquificia</taxon>
        <taxon>Aquificales</taxon>
        <taxon>Aquificaceae</taxon>
        <taxon>Thermocrinis</taxon>
    </lineage>
</organism>
<proteinExistence type="predicted"/>
<dbReference type="AlphaFoldDB" id="A0A7C5SXD5"/>
<gene>
    <name evidence="1" type="ORF">ENN04_06135</name>
</gene>
<comment type="caution">
    <text evidence="1">The sequence shown here is derived from an EMBL/GenBank/DDBJ whole genome shotgun (WGS) entry which is preliminary data.</text>
</comment>
<dbReference type="Pfam" id="PF14236">
    <property type="entry name" value="DruA"/>
    <property type="match status" value="1"/>
</dbReference>
<sequence length="329" mass="38829">MLIQEIKNLLRVLQENPREYMRQIAKEKNPPFNPKYERFFAKKEEIDPTKIEFELEMVSDDTSSEIFRSAVSFWSVPISAGYGRRMRFIVWDKTHGKVFGIFGLCDPLIGLKVRDDYIGWSKKQKEERLYNMMSAYVLGAVPPYNELFGAKLVALTVGCKEVCQAFEEKYKGRKTIIRRREPIAKLVAVDTMAFFGKSLIYEGLPEWQFLGFTKGLTHIHLNGLWEKCLELAREMGIRSLERNRFGHGPNWKFRVLREVFSRLGISDEYLDTGLARGYYFRPLVKEWREFLKGETDQLTYTNKTFEEYVEIWKSKYLKRRLKKWNGKAS</sequence>
<reference evidence="1" key="1">
    <citation type="journal article" date="2020" name="mSystems">
        <title>Genome- and Community-Level Interaction Insights into Carbon Utilization and Element Cycling Functions of Hydrothermarchaeota in Hydrothermal Sediment.</title>
        <authorList>
            <person name="Zhou Z."/>
            <person name="Liu Y."/>
            <person name="Xu W."/>
            <person name="Pan J."/>
            <person name="Luo Z.H."/>
            <person name="Li M."/>
        </authorList>
    </citation>
    <scope>NUCLEOTIDE SEQUENCE [LARGE SCALE GENOMIC DNA]</scope>
    <source>
        <strain evidence="1">SpSt-114</strain>
    </source>
</reference>